<proteinExistence type="predicted"/>
<evidence type="ECO:0000313" key="2">
    <source>
        <dbReference type="Proteomes" id="UP000198508"/>
    </source>
</evidence>
<dbReference type="GO" id="GO:0008168">
    <property type="term" value="F:methyltransferase activity"/>
    <property type="evidence" value="ECO:0007669"/>
    <property type="project" value="UniProtKB-KW"/>
</dbReference>
<organism evidence="1 2">
    <name type="scientific">Enterocloster lavalensis</name>
    <dbReference type="NCBI Taxonomy" id="460384"/>
    <lineage>
        <taxon>Bacteria</taxon>
        <taxon>Bacillati</taxon>
        <taxon>Bacillota</taxon>
        <taxon>Clostridia</taxon>
        <taxon>Lachnospirales</taxon>
        <taxon>Lachnospiraceae</taxon>
        <taxon>Enterocloster</taxon>
    </lineage>
</organism>
<name>A0A1I0FUL0_9FIRM</name>
<dbReference type="EMBL" id="FOIM01000009">
    <property type="protein sequence ID" value="SET61351.1"/>
    <property type="molecule type" value="Genomic_DNA"/>
</dbReference>
<gene>
    <name evidence="1" type="ORF">SAMN05216313_109153</name>
</gene>
<keyword evidence="2" id="KW-1185">Reference proteome</keyword>
<dbReference type="NCBIfam" id="NF038110">
    <property type="entry name" value="Lys_methyl_FliB"/>
    <property type="match status" value="1"/>
</dbReference>
<reference evidence="2" key="1">
    <citation type="submission" date="2016-10" db="EMBL/GenBank/DDBJ databases">
        <authorList>
            <person name="Varghese N."/>
            <person name="Submissions S."/>
        </authorList>
    </citation>
    <scope>NUCLEOTIDE SEQUENCE [LARGE SCALE GENOMIC DNA]</scope>
    <source>
        <strain evidence="2">NLAE-zl-G277</strain>
    </source>
</reference>
<keyword evidence="1" id="KW-0808">Transferase</keyword>
<keyword evidence="1" id="KW-0489">Methyltransferase</keyword>
<dbReference type="GO" id="GO:0032259">
    <property type="term" value="P:methylation"/>
    <property type="evidence" value="ECO:0007669"/>
    <property type="project" value="UniProtKB-KW"/>
</dbReference>
<accession>A0A1I0FUL0</accession>
<sequence length="396" mass="45189">MRYTIPHYYREFSCAADRCTDTCCAGWEIMIDPASLKKYRKTKGPLGNRLHNSIRWDQGSFKQYGRRCAFLADSGLCDLYSDGGPGMLCKTCRTYPRHIEEFEGGREISLCISCIEAARIVLGRREPVRFLDFEREGEEDYGDFDFLLYTKLTDARELAVRILQDRSHPLAERASMALALAHDLQSRIRQNRLYAADQLLERYGRAGAWERFAGRTAGLGAGLKQRYRGFLSLTQELGRLEALNSGWPGRLAELRNALYGSGEEAYGRICREFAGHSMGAADGDWDIWGEQLWVYFVFTYFCGAVYDGRAYPRMKFAAACVLLIRELAMGTWALQGGRLDLDGFVDIAHRFSREVEHSDENREALLALLERGERFDLETMLSLIISEDFQKLKNLS</sequence>
<dbReference type="RefSeq" id="WP_166435007.1">
    <property type="nucleotide sequence ID" value="NZ_FOIM01000009.1"/>
</dbReference>
<dbReference type="STRING" id="460384.SAMN05216313_109153"/>
<evidence type="ECO:0000313" key="1">
    <source>
        <dbReference type="EMBL" id="SET61351.1"/>
    </source>
</evidence>
<dbReference type="Proteomes" id="UP000198508">
    <property type="component" value="Unassembled WGS sequence"/>
</dbReference>
<dbReference type="AlphaFoldDB" id="A0A1I0FUL0"/>
<protein>
    <submittedName>
        <fullName evidence="1">Lysine-N-methylase</fullName>
    </submittedName>
</protein>